<evidence type="ECO:0000313" key="3">
    <source>
        <dbReference type="Proteomes" id="UP000572051"/>
    </source>
</evidence>
<dbReference type="PANTHER" id="PTHR43194">
    <property type="entry name" value="HYDROLASE ALPHA/BETA FOLD FAMILY"/>
    <property type="match status" value="1"/>
</dbReference>
<dbReference type="EMBL" id="JACCFS010000001">
    <property type="protein sequence ID" value="NYJ37316.1"/>
    <property type="molecule type" value="Genomic_DNA"/>
</dbReference>
<reference evidence="2 3" key="1">
    <citation type="submission" date="2020-07" db="EMBL/GenBank/DDBJ databases">
        <title>Sequencing the genomes of 1000 actinobacteria strains.</title>
        <authorList>
            <person name="Klenk H.-P."/>
        </authorList>
    </citation>
    <scope>NUCLEOTIDE SEQUENCE [LARGE SCALE GENOMIC DNA]</scope>
    <source>
        <strain evidence="2 3">DSM 44442</strain>
    </source>
</reference>
<organism evidence="2 3">
    <name type="scientific">Nocardiopsis aegyptia</name>
    <dbReference type="NCBI Taxonomy" id="220378"/>
    <lineage>
        <taxon>Bacteria</taxon>
        <taxon>Bacillati</taxon>
        <taxon>Actinomycetota</taxon>
        <taxon>Actinomycetes</taxon>
        <taxon>Streptosporangiales</taxon>
        <taxon>Nocardiopsidaceae</taxon>
        <taxon>Nocardiopsis</taxon>
    </lineage>
</organism>
<comment type="caution">
    <text evidence="2">The sequence shown here is derived from an EMBL/GenBank/DDBJ whole genome shotgun (WGS) entry which is preliminary data.</text>
</comment>
<keyword evidence="3" id="KW-1185">Reference proteome</keyword>
<dbReference type="GO" id="GO:0003824">
    <property type="term" value="F:catalytic activity"/>
    <property type="evidence" value="ECO:0007669"/>
    <property type="project" value="InterPro"/>
</dbReference>
<dbReference type="PRINTS" id="PR00111">
    <property type="entry name" value="ABHYDROLASE"/>
</dbReference>
<protein>
    <submittedName>
        <fullName evidence="2">Pimeloyl-ACP methyl ester carboxylesterase</fullName>
    </submittedName>
</protein>
<proteinExistence type="predicted"/>
<accession>A0A7Z0ES83</accession>
<dbReference type="PANTHER" id="PTHR43194:SF2">
    <property type="entry name" value="PEROXISOMAL MEMBRANE PROTEIN LPX1"/>
    <property type="match status" value="1"/>
</dbReference>
<dbReference type="InterPro" id="IPR029058">
    <property type="entry name" value="AB_hydrolase_fold"/>
</dbReference>
<dbReference type="Proteomes" id="UP000572051">
    <property type="component" value="Unassembled WGS sequence"/>
</dbReference>
<name>A0A7Z0ES83_9ACTN</name>
<dbReference type="Gene3D" id="3.40.50.1820">
    <property type="entry name" value="alpha/beta hydrolase"/>
    <property type="match status" value="1"/>
</dbReference>
<feature type="domain" description="AB hydrolase-1" evidence="1">
    <location>
        <begin position="25"/>
        <end position="256"/>
    </location>
</feature>
<gene>
    <name evidence="2" type="ORF">HNR10_005197</name>
</gene>
<dbReference type="Pfam" id="PF12697">
    <property type="entry name" value="Abhydrolase_6"/>
    <property type="match status" value="1"/>
</dbReference>
<sequence length="269" mass="28787">MHHLDRPQGRIAYDLFGAGNGGRLVVCVPGMFDHRASFRFVAERLADAGHRVAVMDLRGHGDSDTTFEAYTNRAAATDAIALAEGLDGRDVVMVGNSFGGAAVTIAALERPDLVAGVVLISPFLRTAPTGPAMKLLQRLLVARPWAPWTVAAFYASLHKGRVPEGHREQKARIVAMLRPADRFRAVRATIFGPNEEVLTAPGLRAKALVMVGEQDPDWADPRAEAEWAASVIDGAVEMVPESGHYAQSQRPDVVAAGVLRLIAEVGADA</sequence>
<dbReference type="InterPro" id="IPR000073">
    <property type="entry name" value="AB_hydrolase_1"/>
</dbReference>
<dbReference type="AlphaFoldDB" id="A0A7Z0ES83"/>
<dbReference type="InterPro" id="IPR050228">
    <property type="entry name" value="Carboxylesterase_BioH"/>
</dbReference>
<dbReference type="InterPro" id="IPR000639">
    <property type="entry name" value="Epox_hydrolase-like"/>
</dbReference>
<evidence type="ECO:0000313" key="2">
    <source>
        <dbReference type="EMBL" id="NYJ37316.1"/>
    </source>
</evidence>
<evidence type="ECO:0000259" key="1">
    <source>
        <dbReference type="Pfam" id="PF12697"/>
    </source>
</evidence>
<dbReference type="RefSeq" id="WP_179827934.1">
    <property type="nucleotide sequence ID" value="NZ_JACCFS010000001.1"/>
</dbReference>
<dbReference type="SUPFAM" id="SSF53474">
    <property type="entry name" value="alpha/beta-Hydrolases"/>
    <property type="match status" value="1"/>
</dbReference>
<dbReference type="PRINTS" id="PR00412">
    <property type="entry name" value="EPOXHYDRLASE"/>
</dbReference>